<organism evidence="4">
    <name type="scientific">Gongylonema pulchrum</name>
    <dbReference type="NCBI Taxonomy" id="637853"/>
    <lineage>
        <taxon>Eukaryota</taxon>
        <taxon>Metazoa</taxon>
        <taxon>Ecdysozoa</taxon>
        <taxon>Nematoda</taxon>
        <taxon>Chromadorea</taxon>
        <taxon>Rhabditida</taxon>
        <taxon>Spirurina</taxon>
        <taxon>Spiruromorpha</taxon>
        <taxon>Spiruroidea</taxon>
        <taxon>Gongylonematidae</taxon>
        <taxon>Gongylonema</taxon>
    </lineage>
</organism>
<dbReference type="Pfam" id="PF00650">
    <property type="entry name" value="CRAL_TRIO"/>
    <property type="match status" value="1"/>
</dbReference>
<accession>A0A183DAX7</accession>
<dbReference type="AlphaFoldDB" id="A0A183DAX7"/>
<evidence type="ECO:0000313" key="3">
    <source>
        <dbReference type="Proteomes" id="UP000271098"/>
    </source>
</evidence>
<dbReference type="PROSITE" id="PS50191">
    <property type="entry name" value="CRAL_TRIO"/>
    <property type="match status" value="1"/>
</dbReference>
<proteinExistence type="predicted"/>
<reference evidence="4" key="1">
    <citation type="submission" date="2016-06" db="UniProtKB">
        <authorList>
            <consortium name="WormBaseParasite"/>
        </authorList>
    </citation>
    <scope>IDENTIFICATION</scope>
</reference>
<dbReference type="PANTHER" id="PTHR23324">
    <property type="entry name" value="SEC14 RELATED PROTEIN"/>
    <property type="match status" value="1"/>
</dbReference>
<dbReference type="Gene3D" id="3.40.525.10">
    <property type="entry name" value="CRAL-TRIO lipid binding domain"/>
    <property type="match status" value="1"/>
</dbReference>
<dbReference type="EMBL" id="UYRT01012953">
    <property type="protein sequence ID" value="VDK52497.1"/>
    <property type="molecule type" value="Genomic_DNA"/>
</dbReference>
<keyword evidence="3" id="KW-1185">Reference proteome</keyword>
<dbReference type="PANTHER" id="PTHR23324:SF88">
    <property type="entry name" value="CRAL-TRIO DOMAIN-CONTAINING PROTEIN"/>
    <property type="match status" value="1"/>
</dbReference>
<dbReference type="InterPro" id="IPR001251">
    <property type="entry name" value="CRAL-TRIO_dom"/>
</dbReference>
<dbReference type="OrthoDB" id="1434354at2759"/>
<gene>
    <name evidence="2" type="ORF">GPUH_LOCUS5868</name>
</gene>
<protein>
    <submittedName>
        <fullName evidence="4">CRAL-TRIO domain-containing protein</fullName>
    </submittedName>
</protein>
<name>A0A183DAX7_9BILA</name>
<sequence>MICNKNQLLGGLLGYDKEHNVISLQTIGRLDLRGLVPCMRNSDLYVLRIAESEGVMNLIRHIFAENEKILDRQLGTTVIFDLEGISMDMLWMPGVKVVTTMLAQLQEMFPDVIRKLFIINAPSFFHVLWSIVAPCLAKQTQQKIRILGADWKEILKEYIDEEVLYENWGGTRNADTPFGHLRMGGKVPEELR</sequence>
<dbReference type="InterPro" id="IPR051064">
    <property type="entry name" value="SEC14/CRAL-TRIO_domain"/>
</dbReference>
<reference evidence="2 3" key="2">
    <citation type="submission" date="2018-11" db="EMBL/GenBank/DDBJ databases">
        <authorList>
            <consortium name="Pathogen Informatics"/>
        </authorList>
    </citation>
    <scope>NUCLEOTIDE SEQUENCE [LARGE SCALE GENOMIC DNA]</scope>
</reference>
<evidence type="ECO:0000259" key="1">
    <source>
        <dbReference type="PROSITE" id="PS50191"/>
    </source>
</evidence>
<evidence type="ECO:0000313" key="4">
    <source>
        <dbReference type="WBParaSite" id="GPUH_0000587601-mRNA-1"/>
    </source>
</evidence>
<dbReference type="WBParaSite" id="GPUH_0000587601-mRNA-1">
    <property type="protein sequence ID" value="GPUH_0000587601-mRNA-1"/>
    <property type="gene ID" value="GPUH_0000587601"/>
</dbReference>
<dbReference type="SUPFAM" id="SSF52087">
    <property type="entry name" value="CRAL/TRIO domain"/>
    <property type="match status" value="1"/>
</dbReference>
<dbReference type="CDD" id="cd00170">
    <property type="entry name" value="SEC14"/>
    <property type="match status" value="1"/>
</dbReference>
<dbReference type="GO" id="GO:0005737">
    <property type="term" value="C:cytoplasm"/>
    <property type="evidence" value="ECO:0007669"/>
    <property type="project" value="TreeGrafter"/>
</dbReference>
<evidence type="ECO:0000313" key="2">
    <source>
        <dbReference type="EMBL" id="VDK52497.1"/>
    </source>
</evidence>
<dbReference type="SMART" id="SM00516">
    <property type="entry name" value="SEC14"/>
    <property type="match status" value="1"/>
</dbReference>
<dbReference type="InterPro" id="IPR036865">
    <property type="entry name" value="CRAL-TRIO_dom_sf"/>
</dbReference>
<dbReference type="Proteomes" id="UP000271098">
    <property type="component" value="Unassembled WGS sequence"/>
</dbReference>
<feature type="domain" description="CRAL-TRIO" evidence="1">
    <location>
        <begin position="1"/>
        <end position="176"/>
    </location>
</feature>